<feature type="active site" description="Charge relay system" evidence="8 9">
    <location>
        <position position="282"/>
    </location>
</feature>
<dbReference type="PANTHER" id="PTHR43806:SF65">
    <property type="entry name" value="SERINE PROTEASE APRX"/>
    <property type="match status" value="1"/>
</dbReference>
<evidence type="ECO:0000256" key="4">
    <source>
        <dbReference type="ARBA" id="ARBA00022670"/>
    </source>
</evidence>
<evidence type="ECO:0000313" key="15">
    <source>
        <dbReference type="EMBL" id="MBK7274257.1"/>
    </source>
</evidence>
<dbReference type="PROSITE" id="PS51892">
    <property type="entry name" value="SUBTILASE"/>
    <property type="match status" value="1"/>
</dbReference>
<evidence type="ECO:0000256" key="11">
    <source>
        <dbReference type="SAM" id="SignalP"/>
    </source>
</evidence>
<reference evidence="15 16" key="1">
    <citation type="submission" date="2020-10" db="EMBL/GenBank/DDBJ databases">
        <title>Connecting structure to function with the recovery of over 1000 high-quality activated sludge metagenome-assembled genomes encoding full-length rRNA genes using long-read sequencing.</title>
        <authorList>
            <person name="Singleton C.M."/>
            <person name="Petriglieri F."/>
            <person name="Kristensen J.M."/>
            <person name="Kirkegaard R.H."/>
            <person name="Michaelsen T.Y."/>
            <person name="Andersen M.H."/>
            <person name="Karst S.M."/>
            <person name="Dueholm M.S."/>
            <person name="Nielsen P.H."/>
            <person name="Albertsen M."/>
        </authorList>
    </citation>
    <scope>NUCLEOTIDE SEQUENCE [LARGE SCALE GENOMIC DNA]</scope>
    <source>
        <strain evidence="15">Ega_18-Q3-R5-49_MAXAC.001</strain>
    </source>
</reference>
<dbReference type="Gene3D" id="3.40.50.200">
    <property type="entry name" value="Peptidase S8/S53 domain"/>
    <property type="match status" value="1"/>
</dbReference>
<dbReference type="CDD" id="cd14254">
    <property type="entry name" value="Dockerin_II"/>
    <property type="match status" value="1"/>
</dbReference>
<dbReference type="InterPro" id="IPR000209">
    <property type="entry name" value="Peptidase_S8/S53_dom"/>
</dbReference>
<feature type="active site" description="Charge relay system" evidence="8 9">
    <location>
        <position position="602"/>
    </location>
</feature>
<dbReference type="InterPro" id="IPR010259">
    <property type="entry name" value="S8pro/Inhibitor_I9"/>
</dbReference>
<dbReference type="Gene3D" id="3.50.30.30">
    <property type="match status" value="1"/>
</dbReference>
<dbReference type="GO" id="GO:0004553">
    <property type="term" value="F:hydrolase activity, hydrolyzing O-glycosyl compounds"/>
    <property type="evidence" value="ECO:0007669"/>
    <property type="project" value="InterPro"/>
</dbReference>
<dbReference type="InterPro" id="IPR015500">
    <property type="entry name" value="Peptidase_S8_subtilisin-rel"/>
</dbReference>
<evidence type="ECO:0000256" key="5">
    <source>
        <dbReference type="ARBA" id="ARBA00022729"/>
    </source>
</evidence>
<dbReference type="InterPro" id="IPR023828">
    <property type="entry name" value="Peptidase_S8_Ser-AS"/>
</dbReference>
<dbReference type="InterPro" id="IPR036852">
    <property type="entry name" value="Peptidase_S8/S53_dom_sf"/>
</dbReference>
<comment type="caution">
    <text evidence="15">The sequence shown here is derived from an EMBL/GenBank/DDBJ whole genome shotgun (WGS) entry which is preliminary data.</text>
</comment>
<accession>A0A935MIJ7</accession>
<dbReference type="EMBL" id="JADJIB010000005">
    <property type="protein sequence ID" value="MBK7274257.1"/>
    <property type="molecule type" value="Genomic_DNA"/>
</dbReference>
<dbReference type="GO" id="GO:0006508">
    <property type="term" value="P:proteolysis"/>
    <property type="evidence" value="ECO:0007669"/>
    <property type="project" value="UniProtKB-KW"/>
</dbReference>
<dbReference type="Pfam" id="PF00404">
    <property type="entry name" value="Dockerin_1"/>
    <property type="match status" value="1"/>
</dbReference>
<keyword evidence="6 9" id="KW-0378">Hydrolase</keyword>
<dbReference type="InterPro" id="IPR022398">
    <property type="entry name" value="Peptidase_S8_His-AS"/>
</dbReference>
<feature type="domain" description="Peptidase S8/S53" evidence="12">
    <location>
        <begin position="219"/>
        <end position="650"/>
    </location>
</feature>
<dbReference type="CDD" id="cd07474">
    <property type="entry name" value="Peptidases_S8_subtilisin_Vpr-like"/>
    <property type="match status" value="1"/>
</dbReference>
<evidence type="ECO:0000313" key="16">
    <source>
        <dbReference type="Proteomes" id="UP000726105"/>
    </source>
</evidence>
<evidence type="ECO:0000256" key="2">
    <source>
        <dbReference type="ARBA" id="ARBA00022512"/>
    </source>
</evidence>
<dbReference type="Gene3D" id="1.10.1330.10">
    <property type="entry name" value="Dockerin domain"/>
    <property type="match status" value="1"/>
</dbReference>
<proteinExistence type="inferred from homology"/>
<dbReference type="InterPro" id="IPR036439">
    <property type="entry name" value="Dockerin_dom_sf"/>
</dbReference>
<dbReference type="GO" id="GO:0004252">
    <property type="term" value="F:serine-type endopeptidase activity"/>
    <property type="evidence" value="ECO:0007669"/>
    <property type="project" value="UniProtKB-UniRule"/>
</dbReference>
<keyword evidence="4 9" id="KW-0645">Protease</keyword>
<dbReference type="PRINTS" id="PR00723">
    <property type="entry name" value="SUBTILISIN"/>
</dbReference>
<keyword evidence="5 11" id="KW-0732">Signal</keyword>
<dbReference type="InterPro" id="IPR050131">
    <property type="entry name" value="Peptidase_S8_subtilisin-like"/>
</dbReference>
<comment type="similarity">
    <text evidence="1 9 10">Belongs to the peptidase S8 family.</text>
</comment>
<dbReference type="GO" id="GO:0000272">
    <property type="term" value="P:polysaccharide catabolic process"/>
    <property type="evidence" value="ECO:0007669"/>
    <property type="project" value="InterPro"/>
</dbReference>
<feature type="signal peptide" evidence="11">
    <location>
        <begin position="1"/>
        <end position="34"/>
    </location>
</feature>
<dbReference type="Proteomes" id="UP000726105">
    <property type="component" value="Unassembled WGS sequence"/>
</dbReference>
<dbReference type="Pfam" id="PF02225">
    <property type="entry name" value="PA"/>
    <property type="match status" value="1"/>
</dbReference>
<dbReference type="InterPro" id="IPR002105">
    <property type="entry name" value="Dockerin_1_rpt"/>
</dbReference>
<keyword evidence="3" id="KW-0964">Secreted</keyword>
<evidence type="ECO:0000256" key="8">
    <source>
        <dbReference type="PIRSR" id="PIRSR615500-1"/>
    </source>
</evidence>
<keyword evidence="2" id="KW-0134">Cell wall</keyword>
<dbReference type="Pfam" id="PF00082">
    <property type="entry name" value="Peptidase_S8"/>
    <property type="match status" value="1"/>
</dbReference>
<feature type="active site" description="Charge relay system" evidence="8 9">
    <location>
        <position position="228"/>
    </location>
</feature>
<dbReference type="SUPFAM" id="SSF52025">
    <property type="entry name" value="PA domain"/>
    <property type="match status" value="1"/>
</dbReference>
<feature type="domain" description="Inhibitor I9" evidence="14">
    <location>
        <begin position="82"/>
        <end position="176"/>
    </location>
</feature>
<dbReference type="InterPro" id="IPR023827">
    <property type="entry name" value="Peptidase_S8_Asp-AS"/>
</dbReference>
<dbReference type="InterPro" id="IPR046450">
    <property type="entry name" value="PA_dom_sf"/>
</dbReference>
<evidence type="ECO:0000256" key="6">
    <source>
        <dbReference type="ARBA" id="ARBA00022801"/>
    </source>
</evidence>
<organism evidence="15 16">
    <name type="scientific">Candidatus Phosphoribacter hodrii</name>
    <dbReference type="NCBI Taxonomy" id="2953743"/>
    <lineage>
        <taxon>Bacteria</taxon>
        <taxon>Bacillati</taxon>
        <taxon>Actinomycetota</taxon>
        <taxon>Actinomycetes</taxon>
        <taxon>Micrococcales</taxon>
        <taxon>Dermatophilaceae</taxon>
        <taxon>Candidatus Phosphoribacter</taxon>
    </lineage>
</organism>
<dbReference type="PROSITE" id="PS00138">
    <property type="entry name" value="SUBTILASE_SER"/>
    <property type="match status" value="1"/>
</dbReference>
<evidence type="ECO:0000256" key="3">
    <source>
        <dbReference type="ARBA" id="ARBA00022525"/>
    </source>
</evidence>
<keyword evidence="7 9" id="KW-0720">Serine protease</keyword>
<evidence type="ECO:0000256" key="7">
    <source>
        <dbReference type="ARBA" id="ARBA00022825"/>
    </source>
</evidence>
<evidence type="ECO:0000256" key="9">
    <source>
        <dbReference type="PROSITE-ProRule" id="PRU01240"/>
    </source>
</evidence>
<evidence type="ECO:0000256" key="10">
    <source>
        <dbReference type="RuleBase" id="RU003355"/>
    </source>
</evidence>
<dbReference type="PROSITE" id="PS00136">
    <property type="entry name" value="SUBTILASE_ASP"/>
    <property type="match status" value="1"/>
</dbReference>
<evidence type="ECO:0000256" key="1">
    <source>
        <dbReference type="ARBA" id="ARBA00011073"/>
    </source>
</evidence>
<evidence type="ECO:0000259" key="12">
    <source>
        <dbReference type="Pfam" id="PF00082"/>
    </source>
</evidence>
<evidence type="ECO:0000259" key="14">
    <source>
        <dbReference type="Pfam" id="PF05922"/>
    </source>
</evidence>
<evidence type="ECO:0000259" key="13">
    <source>
        <dbReference type="Pfam" id="PF02225"/>
    </source>
</evidence>
<dbReference type="Pfam" id="PF05922">
    <property type="entry name" value="Inhibitor_I9"/>
    <property type="match status" value="1"/>
</dbReference>
<protein>
    <submittedName>
        <fullName evidence="15">S8 family serine peptidase</fullName>
    </submittedName>
</protein>
<feature type="domain" description="PA" evidence="13">
    <location>
        <begin position="450"/>
        <end position="521"/>
    </location>
</feature>
<dbReference type="SUPFAM" id="SSF52743">
    <property type="entry name" value="Subtilisin-like"/>
    <property type="match status" value="1"/>
</dbReference>
<gene>
    <name evidence="15" type="ORF">IPI13_14185</name>
</gene>
<feature type="chain" id="PRO_5037451273" evidence="11">
    <location>
        <begin position="35"/>
        <end position="1354"/>
    </location>
</feature>
<dbReference type="SUPFAM" id="SSF63446">
    <property type="entry name" value="Type I dockerin domain"/>
    <property type="match status" value="1"/>
</dbReference>
<name>A0A935MIJ7_9MICO</name>
<dbReference type="InterPro" id="IPR003137">
    <property type="entry name" value="PA_domain"/>
</dbReference>
<dbReference type="PANTHER" id="PTHR43806">
    <property type="entry name" value="PEPTIDASE S8"/>
    <property type="match status" value="1"/>
</dbReference>
<dbReference type="PROSITE" id="PS00137">
    <property type="entry name" value="SUBTILASE_HIS"/>
    <property type="match status" value="1"/>
</dbReference>
<dbReference type="InterPro" id="IPR034213">
    <property type="entry name" value="S8_Vpr-like"/>
</dbReference>
<sequence>MKRHQPPGKTLVTAALAISAFGVPLILSASPTQAAGAPPAPAAASALSQEQRTALTRLTGLQAPAIYVDAKTRASDDSVDVIVELRQGPAASEQARAAAAGRVLSAATAQREAKEAQGRFKQFLTDTFAAKSVTYNIRKTYSDAYNGFALSISGKQLDRLLESADVAAVWEDALVREATTPAVTTPAMTTIPINTAAAPAVVDASAEGVRRLHAEGVTGKGLKVAILDTGIDYNHPALKDVYKGGYDFVNDDSDPMETTYADWKASGRAEKDFNGNTYYTRHGSHVAGIIAGKPVAGADAMGIAPEADLYSYRVLGPYGGGTTSNILAGMDRALKDGANVVNMSLGANLNNPHSPLSAAADNLTLAGVTTVLAAGNDGQNGAFSLGSPAASALSITVGANDTPVTVPTLKAAVGSGTADLRLLAQPFGDALTPLVGTTSDIIDVGRGLSADYSGKVVTGKVVFMRRGDSALENKITLAKTKGAKAVLLANNLADEGFIPYYLGEGLNFLPTFTLTMAGGTALTDQLAAGATQVTLSDLGTTTFGGGILATFSSRGPAKLTNDIKPEITAPGVSILSSVPPSAVDTAHLDDYTNAYQRLSGTSMATPYAAGVAALVLQARPGLKPHEVKVAFMNTADALATEYSVFEMGAGQLDPYQAVHAATELVVQDRISIADGNSSHDWIPDLTGGLGFGLHATGEVVHDKRDVTVSNKTDQDITYSVRTVYSTSAGVADAAANGVRVSVPSDLRVKAKANMGLTVRLDVPATAAKGFYSGYLLIEGGNAAYRMPFGFRIADKGIAALTALKPVMSTRTENVYSPQLSFAVNLKSHMRNLDAYIVDPASGQDIGYLGALDPIGMREDVNYGPFAWTGKYFPITKDPRAPLGNRLTVLGEGHYQLRMVGTDDSDQQYSAITDFYVDNTPPKFTTALDGQRVVEVPNGATKYALNGSVIDGEVDKIKAAGIAITQADNLVLRFTFSTIQPSSAHAPQADGTFALTPSFGPSPSSTDRYAAIDMAGNVGGRREFLVIKEGAPYIDSKSDKLALAPDQMATHSFTGQNADQWGEVKVTLRYSISNTELGEIRKPAALAAYSTSPLVITKNPLPDYPTVQITIPLDGPQMATGDNLPLLEVETIAKDGNWAAATGFMTVSVTAKKRDGTSVNVNRLFDSVEMLNPTALLRGAFVAQGLLTEDSAIDNTIDYSTIGAAASLTAPDGTVTQVPVSANRALSVDGVAIAADPHLLTVSIPGHFTSYVPVASSFVRPEGLGGRVMAPTVQAAAGDVNNDSVIDILDAIAIRDARGTSTRAADINFDGTVDAADLRFVVINFLLRNPEADTAPYPQSTYRGVTLEAVKATFN</sequence>